<comment type="pathway">
    <text evidence="1 7">Cell wall biogenesis; peptidoglycan biosynthesis.</text>
</comment>
<accession>A0A7X1G175</accession>
<dbReference type="PROSITE" id="PS52029">
    <property type="entry name" value="LD_TPASE"/>
    <property type="match status" value="1"/>
</dbReference>
<reference evidence="10 11" key="1">
    <citation type="submission" date="2020-08" db="EMBL/GenBank/DDBJ databases">
        <title>The genome sequence of type strain Novosphingobium piscinae KCTC 42194.</title>
        <authorList>
            <person name="Liu Y."/>
        </authorList>
    </citation>
    <scope>NUCLEOTIDE SEQUENCE [LARGE SCALE GENOMIC DNA]</scope>
    <source>
        <strain evidence="10 11">KCTC 42194</strain>
    </source>
</reference>
<dbReference type="PANTHER" id="PTHR30582:SF2">
    <property type="entry name" value="L,D-TRANSPEPTIDASE YCIB-RELATED"/>
    <property type="match status" value="1"/>
</dbReference>
<keyword evidence="4 7" id="KW-0133">Cell shape</keyword>
<evidence type="ECO:0000256" key="7">
    <source>
        <dbReference type="PROSITE-ProRule" id="PRU01373"/>
    </source>
</evidence>
<evidence type="ECO:0000259" key="9">
    <source>
        <dbReference type="PROSITE" id="PS52029"/>
    </source>
</evidence>
<dbReference type="SUPFAM" id="SSF141523">
    <property type="entry name" value="L,D-transpeptidase catalytic domain-like"/>
    <property type="match status" value="1"/>
</dbReference>
<dbReference type="UniPathway" id="UPA00219"/>
<dbReference type="EMBL" id="JACLAX010000028">
    <property type="protein sequence ID" value="MBC2670774.1"/>
    <property type="molecule type" value="Genomic_DNA"/>
</dbReference>
<feature type="domain" description="L,D-TPase catalytic" evidence="9">
    <location>
        <begin position="99"/>
        <end position="208"/>
    </location>
</feature>
<evidence type="ECO:0000256" key="4">
    <source>
        <dbReference type="ARBA" id="ARBA00022960"/>
    </source>
</evidence>
<evidence type="ECO:0000256" key="3">
    <source>
        <dbReference type="ARBA" id="ARBA00022679"/>
    </source>
</evidence>
<dbReference type="GO" id="GO:0071972">
    <property type="term" value="F:peptidoglycan L,D-transpeptidase activity"/>
    <property type="evidence" value="ECO:0007669"/>
    <property type="project" value="TreeGrafter"/>
</dbReference>
<dbReference type="CDD" id="cd16913">
    <property type="entry name" value="YkuD_like"/>
    <property type="match status" value="1"/>
</dbReference>
<dbReference type="AlphaFoldDB" id="A0A7X1G175"/>
<dbReference type="PANTHER" id="PTHR30582">
    <property type="entry name" value="L,D-TRANSPEPTIDASE"/>
    <property type="match status" value="1"/>
</dbReference>
<dbReference type="RefSeq" id="WP_185680633.1">
    <property type="nucleotide sequence ID" value="NZ_JACLAX010000028.1"/>
</dbReference>
<dbReference type="InterPro" id="IPR050979">
    <property type="entry name" value="LD-transpeptidase"/>
</dbReference>
<feature type="active site" description="Nucleophile" evidence="7">
    <location>
        <position position="184"/>
    </location>
</feature>
<dbReference type="GO" id="GO:0071555">
    <property type="term" value="P:cell wall organization"/>
    <property type="evidence" value="ECO:0007669"/>
    <property type="project" value="UniProtKB-UniRule"/>
</dbReference>
<comment type="caution">
    <text evidence="10">The sequence shown here is derived from an EMBL/GenBank/DDBJ whole genome shotgun (WGS) entry which is preliminary data.</text>
</comment>
<sequence>MTSHGWIGLATVAAGLGIVGMSLLGGGADRSPGPRGAAAPVVAAASPAPAPAVAAAAPAAPAPARDERFVIKRILPIDGPLRYGAWHWDEAGAPADGPLVITVDLEARVLSVFRGGYEIAATAVLLGTTEKPTPTGVFPITEKDADHTSNIYDGAPMPYMMRLTNDGVSIHGTTVQNGYASHGCVGVPTPFARKLFAIAARGTPVYITRGKMVGLGDSLTG</sequence>
<keyword evidence="8" id="KW-0812">Transmembrane</keyword>
<protein>
    <submittedName>
        <fullName evidence="10">L,D-transpeptidase family protein</fullName>
    </submittedName>
</protein>
<keyword evidence="6 7" id="KW-0961">Cell wall biogenesis/degradation</keyword>
<proteinExistence type="inferred from homology"/>
<dbReference type="Pfam" id="PF03734">
    <property type="entry name" value="YkuD"/>
    <property type="match status" value="1"/>
</dbReference>
<evidence type="ECO:0000256" key="5">
    <source>
        <dbReference type="ARBA" id="ARBA00022984"/>
    </source>
</evidence>
<organism evidence="10 11">
    <name type="scientific">Novosphingobium piscinae</name>
    <dbReference type="NCBI Taxonomy" id="1507448"/>
    <lineage>
        <taxon>Bacteria</taxon>
        <taxon>Pseudomonadati</taxon>
        <taxon>Pseudomonadota</taxon>
        <taxon>Alphaproteobacteria</taxon>
        <taxon>Sphingomonadales</taxon>
        <taxon>Sphingomonadaceae</taxon>
        <taxon>Novosphingobium</taxon>
    </lineage>
</organism>
<evidence type="ECO:0000313" key="10">
    <source>
        <dbReference type="EMBL" id="MBC2670774.1"/>
    </source>
</evidence>
<dbReference type="GO" id="GO:0008360">
    <property type="term" value="P:regulation of cell shape"/>
    <property type="evidence" value="ECO:0007669"/>
    <property type="project" value="UniProtKB-UniRule"/>
</dbReference>
<keyword evidence="8" id="KW-0472">Membrane</keyword>
<evidence type="ECO:0000256" key="8">
    <source>
        <dbReference type="SAM" id="Phobius"/>
    </source>
</evidence>
<keyword evidence="5 7" id="KW-0573">Peptidoglycan synthesis</keyword>
<dbReference type="Proteomes" id="UP000551327">
    <property type="component" value="Unassembled WGS sequence"/>
</dbReference>
<dbReference type="InterPro" id="IPR005490">
    <property type="entry name" value="LD_TPept_cat_dom"/>
</dbReference>
<feature type="transmembrane region" description="Helical" evidence="8">
    <location>
        <begin position="6"/>
        <end position="25"/>
    </location>
</feature>
<dbReference type="GO" id="GO:0016740">
    <property type="term" value="F:transferase activity"/>
    <property type="evidence" value="ECO:0007669"/>
    <property type="project" value="UniProtKB-KW"/>
</dbReference>
<keyword evidence="3" id="KW-0808">Transferase</keyword>
<evidence type="ECO:0000313" key="11">
    <source>
        <dbReference type="Proteomes" id="UP000551327"/>
    </source>
</evidence>
<keyword evidence="8" id="KW-1133">Transmembrane helix</keyword>
<gene>
    <name evidence="10" type="ORF">H7F53_16600</name>
</gene>
<dbReference type="GO" id="GO:0005576">
    <property type="term" value="C:extracellular region"/>
    <property type="evidence" value="ECO:0007669"/>
    <property type="project" value="TreeGrafter"/>
</dbReference>
<dbReference type="InterPro" id="IPR038063">
    <property type="entry name" value="Transpep_catalytic_dom"/>
</dbReference>
<keyword evidence="11" id="KW-1185">Reference proteome</keyword>
<name>A0A7X1G175_9SPHN</name>
<feature type="active site" description="Proton donor/acceptor" evidence="7">
    <location>
        <position position="171"/>
    </location>
</feature>
<evidence type="ECO:0000256" key="1">
    <source>
        <dbReference type="ARBA" id="ARBA00004752"/>
    </source>
</evidence>
<evidence type="ECO:0000256" key="6">
    <source>
        <dbReference type="ARBA" id="ARBA00023316"/>
    </source>
</evidence>
<dbReference type="GO" id="GO:0018104">
    <property type="term" value="P:peptidoglycan-protein cross-linking"/>
    <property type="evidence" value="ECO:0007669"/>
    <property type="project" value="TreeGrafter"/>
</dbReference>
<dbReference type="Gene3D" id="2.40.440.10">
    <property type="entry name" value="L,D-transpeptidase catalytic domain-like"/>
    <property type="match status" value="1"/>
</dbReference>
<comment type="similarity">
    <text evidence="2">Belongs to the YkuD family.</text>
</comment>
<evidence type="ECO:0000256" key="2">
    <source>
        <dbReference type="ARBA" id="ARBA00005992"/>
    </source>
</evidence>